<dbReference type="EMBL" id="BAAAGX010000007">
    <property type="protein sequence ID" value="GAA0232775.1"/>
    <property type="molecule type" value="Genomic_DNA"/>
</dbReference>
<keyword evidence="1" id="KW-0472">Membrane</keyword>
<keyword evidence="1" id="KW-1133">Transmembrane helix</keyword>
<proteinExistence type="predicted"/>
<sequence length="99" mass="10340">MTTWIAFGAAALFLLCGLVTAGAALTRGGGAARRWVAAQWILLSLAAQCFTLATARDSSYDAWMAGAYAFLTATFGAAAAGFHAHWVQARKADARRSGN</sequence>
<gene>
    <name evidence="2" type="ORF">GCM10009539_17670</name>
</gene>
<dbReference type="Proteomes" id="UP001500967">
    <property type="component" value="Unassembled WGS sequence"/>
</dbReference>
<evidence type="ECO:0000313" key="2">
    <source>
        <dbReference type="EMBL" id="GAA0232775.1"/>
    </source>
</evidence>
<organism evidence="2 3">
    <name type="scientific">Cryptosporangium japonicum</name>
    <dbReference type="NCBI Taxonomy" id="80872"/>
    <lineage>
        <taxon>Bacteria</taxon>
        <taxon>Bacillati</taxon>
        <taxon>Actinomycetota</taxon>
        <taxon>Actinomycetes</taxon>
        <taxon>Cryptosporangiales</taxon>
        <taxon>Cryptosporangiaceae</taxon>
        <taxon>Cryptosporangium</taxon>
    </lineage>
</organism>
<reference evidence="3" key="1">
    <citation type="journal article" date="2019" name="Int. J. Syst. Evol. Microbiol.">
        <title>The Global Catalogue of Microorganisms (GCM) 10K type strain sequencing project: providing services to taxonomists for standard genome sequencing and annotation.</title>
        <authorList>
            <consortium name="The Broad Institute Genomics Platform"/>
            <consortium name="The Broad Institute Genome Sequencing Center for Infectious Disease"/>
            <person name="Wu L."/>
            <person name="Ma J."/>
        </authorList>
    </citation>
    <scope>NUCLEOTIDE SEQUENCE [LARGE SCALE GENOMIC DNA]</scope>
    <source>
        <strain evidence="3">JCM 10425</strain>
    </source>
</reference>
<feature type="transmembrane region" description="Helical" evidence="1">
    <location>
        <begin position="67"/>
        <end position="86"/>
    </location>
</feature>
<comment type="caution">
    <text evidence="2">The sequence shown here is derived from an EMBL/GenBank/DDBJ whole genome shotgun (WGS) entry which is preliminary data.</text>
</comment>
<keyword evidence="3" id="KW-1185">Reference proteome</keyword>
<evidence type="ECO:0000256" key="1">
    <source>
        <dbReference type="SAM" id="Phobius"/>
    </source>
</evidence>
<feature type="transmembrane region" description="Helical" evidence="1">
    <location>
        <begin position="37"/>
        <end position="55"/>
    </location>
</feature>
<evidence type="ECO:0000313" key="3">
    <source>
        <dbReference type="Proteomes" id="UP001500967"/>
    </source>
</evidence>
<accession>A0ABP3DHB8</accession>
<protein>
    <submittedName>
        <fullName evidence="2">Uncharacterized protein</fullName>
    </submittedName>
</protein>
<dbReference type="RefSeq" id="WP_344648243.1">
    <property type="nucleotide sequence ID" value="NZ_BAAAGX010000007.1"/>
</dbReference>
<name>A0ABP3DHB8_9ACTN</name>
<keyword evidence="1" id="KW-0812">Transmembrane</keyword>